<accession>A0A2P6VFC4</accession>
<organism evidence="7 8">
    <name type="scientific">Micractinium conductrix</name>
    <dbReference type="NCBI Taxonomy" id="554055"/>
    <lineage>
        <taxon>Eukaryota</taxon>
        <taxon>Viridiplantae</taxon>
        <taxon>Chlorophyta</taxon>
        <taxon>core chlorophytes</taxon>
        <taxon>Trebouxiophyceae</taxon>
        <taxon>Chlorellales</taxon>
        <taxon>Chlorellaceae</taxon>
        <taxon>Chlorella clade</taxon>
        <taxon>Micractinium</taxon>
    </lineage>
</organism>
<dbReference type="InterPro" id="IPR035979">
    <property type="entry name" value="RBD_domain_sf"/>
</dbReference>
<feature type="compositionally biased region" description="Basic residues" evidence="5">
    <location>
        <begin position="38"/>
        <end position="88"/>
    </location>
</feature>
<evidence type="ECO:0000313" key="7">
    <source>
        <dbReference type="EMBL" id="PSC72790.1"/>
    </source>
</evidence>
<proteinExistence type="predicted"/>
<feature type="compositionally biased region" description="Basic and acidic residues" evidence="5">
    <location>
        <begin position="22"/>
        <end position="37"/>
    </location>
</feature>
<evidence type="ECO:0000256" key="1">
    <source>
        <dbReference type="ARBA" id="ARBA00022553"/>
    </source>
</evidence>
<dbReference type="GO" id="GO:0006397">
    <property type="term" value="P:mRNA processing"/>
    <property type="evidence" value="ECO:0007669"/>
    <property type="project" value="InterPro"/>
</dbReference>
<dbReference type="Pfam" id="PF15519">
    <property type="entry name" value="RBM39linker"/>
    <property type="match status" value="1"/>
</dbReference>
<evidence type="ECO:0000313" key="8">
    <source>
        <dbReference type="Proteomes" id="UP000239649"/>
    </source>
</evidence>
<name>A0A2P6VFC4_9CHLO</name>
<dbReference type="GO" id="GO:0005634">
    <property type="term" value="C:nucleus"/>
    <property type="evidence" value="ECO:0007669"/>
    <property type="project" value="InterPro"/>
</dbReference>
<dbReference type="PANTHER" id="PTHR48036">
    <property type="entry name" value="SPLICING FACTOR (PAD-1), PUTATIVE (AFU_ORTHOLOGUE AFUA_1G15810)-RELATED"/>
    <property type="match status" value="1"/>
</dbReference>
<feature type="compositionally biased region" description="Basic and acidic residues" evidence="5">
    <location>
        <begin position="89"/>
        <end position="105"/>
    </location>
</feature>
<dbReference type="AlphaFoldDB" id="A0A2P6VFC4"/>
<dbReference type="GO" id="GO:0003723">
    <property type="term" value="F:RNA binding"/>
    <property type="evidence" value="ECO:0007669"/>
    <property type="project" value="UniProtKB-UniRule"/>
</dbReference>
<evidence type="ECO:0000256" key="5">
    <source>
        <dbReference type="SAM" id="MobiDB-lite"/>
    </source>
</evidence>
<feature type="region of interest" description="Disordered" evidence="5">
    <location>
        <begin position="1"/>
        <end position="136"/>
    </location>
</feature>
<dbReference type="SMART" id="SM00360">
    <property type="entry name" value="RRM"/>
    <property type="match status" value="3"/>
</dbReference>
<dbReference type="OrthoDB" id="8123449at2759"/>
<gene>
    <name evidence="7" type="ORF">C2E20_3940</name>
</gene>
<reference evidence="7 8" key="1">
    <citation type="journal article" date="2018" name="Plant J.">
        <title>Genome sequences of Chlorella sorokiniana UTEX 1602 and Micractinium conductrix SAG 241.80: implications to maltose excretion by a green alga.</title>
        <authorList>
            <person name="Arriola M.B."/>
            <person name="Velmurugan N."/>
            <person name="Zhang Y."/>
            <person name="Plunkett M.H."/>
            <person name="Hondzo H."/>
            <person name="Barney B.M."/>
        </authorList>
    </citation>
    <scope>NUCLEOTIDE SEQUENCE [LARGE SCALE GENOMIC DNA]</scope>
    <source>
        <strain evidence="7 8">SAG 241.80</strain>
    </source>
</reference>
<dbReference type="Gene3D" id="3.30.70.330">
    <property type="match status" value="3"/>
</dbReference>
<keyword evidence="8" id="KW-1185">Reference proteome</keyword>
<feature type="domain" description="RRM" evidence="6">
    <location>
        <begin position="148"/>
        <end position="225"/>
    </location>
</feature>
<feature type="domain" description="RRM" evidence="6">
    <location>
        <begin position="493"/>
        <end position="576"/>
    </location>
</feature>
<feature type="domain" description="RRM" evidence="6">
    <location>
        <begin position="278"/>
        <end position="355"/>
    </location>
</feature>
<dbReference type="InterPro" id="IPR006509">
    <property type="entry name" value="RBM39_SF"/>
</dbReference>
<keyword evidence="3 4" id="KW-0694">RNA-binding</keyword>
<dbReference type="Proteomes" id="UP000239649">
    <property type="component" value="Unassembled WGS sequence"/>
</dbReference>
<dbReference type="SUPFAM" id="SSF54928">
    <property type="entry name" value="RNA-binding domain, RBD"/>
    <property type="match status" value="2"/>
</dbReference>
<comment type="caution">
    <text evidence="7">The sequence shown here is derived from an EMBL/GenBank/DDBJ whole genome shotgun (WGS) entry which is preliminary data.</text>
</comment>
<evidence type="ECO:0000256" key="2">
    <source>
        <dbReference type="ARBA" id="ARBA00022737"/>
    </source>
</evidence>
<evidence type="ECO:0000256" key="4">
    <source>
        <dbReference type="PROSITE-ProRule" id="PRU00176"/>
    </source>
</evidence>
<evidence type="ECO:0000256" key="3">
    <source>
        <dbReference type="ARBA" id="ARBA00022884"/>
    </source>
</evidence>
<keyword evidence="1" id="KW-0597">Phosphoprotein</keyword>
<dbReference type="PROSITE" id="PS50102">
    <property type="entry name" value="RRM"/>
    <property type="match status" value="3"/>
</dbReference>
<keyword evidence="2" id="KW-0677">Repeat</keyword>
<feature type="compositionally biased region" description="Gly residues" evidence="5">
    <location>
        <begin position="106"/>
        <end position="119"/>
    </location>
</feature>
<dbReference type="CDD" id="cd12285">
    <property type="entry name" value="RRM3_RBM39_like"/>
    <property type="match status" value="1"/>
</dbReference>
<dbReference type="Pfam" id="PF00076">
    <property type="entry name" value="RRM_1"/>
    <property type="match status" value="3"/>
</dbReference>
<evidence type="ECO:0000259" key="6">
    <source>
        <dbReference type="PROSITE" id="PS50102"/>
    </source>
</evidence>
<dbReference type="EMBL" id="LHPF02000009">
    <property type="protein sequence ID" value="PSC72790.1"/>
    <property type="molecule type" value="Genomic_DNA"/>
</dbReference>
<dbReference type="InterPro" id="IPR012677">
    <property type="entry name" value="Nucleotide-bd_a/b_plait_sf"/>
</dbReference>
<protein>
    <submittedName>
        <fullName evidence="7">Splicing factor isoform 1</fullName>
    </submittedName>
</protein>
<dbReference type="STRING" id="554055.A0A2P6VFC4"/>
<dbReference type="InterPro" id="IPR029123">
    <property type="entry name" value="RBM39_linker"/>
</dbReference>
<sequence>MSDEERKQAEGSPPADANGGSPDREKEPGSDAEEKKLGSRSRSRDKRRRSRSRSRERRRRRDGSRERRRRSRSRDRRRSRSRDRKRRSPERAPDRGPERGPERGRGPFGGGRGPFGGGGYRRRSLTPPEVRAERERKAALEDLDREARTVFAFNLPLKAEEKEIFQFFVRAGPINDIKIISDRGTGRSKGFAYIEFQRKEDIMNALQLMGQPMMGQPVMVKTSEAEKNLAWEAAEQAKRQQKELEARVGPEAAAAQLAAQLAAPPAGVPAPPVPSGPARLAVQNLPTAITEADVRPIFEPFGALDFVTMATDAVGQPTGTAFVQYRSLADATKAKENLHGLDLAGNVLAVEWAPVEVPPPPLPTAPVLQGVVPATIPAELIAAMGIAPGMTFADLAAGPGGGLAGFAAAAAQQQQQPGGEQLNEGADGSGAGGGLKLTGGARAALMSKLAATAGLDTSNVPQIPMPQMQQPQMPAALQLEQGMLGPASPIPTQCLLLKNMFAPEEETGDGWDQEIAEDVGGECGKYGQVLHVFVDRASRGFVYIKFADVAAATNAQRALHGRWFAARQIAADFQFTQIYNAHFGR</sequence>
<feature type="region of interest" description="Disordered" evidence="5">
    <location>
        <begin position="411"/>
        <end position="434"/>
    </location>
</feature>
<dbReference type="InterPro" id="IPR000504">
    <property type="entry name" value="RRM_dom"/>
</dbReference>